<dbReference type="InterPro" id="IPR036779">
    <property type="entry name" value="LysM_dom_sf"/>
</dbReference>
<feature type="domain" description="LysM" evidence="2">
    <location>
        <begin position="298"/>
        <end position="341"/>
    </location>
</feature>
<dbReference type="SMART" id="SM00257">
    <property type="entry name" value="LysM"/>
    <property type="match status" value="1"/>
</dbReference>
<dbReference type="InterPro" id="IPR018392">
    <property type="entry name" value="LysM"/>
</dbReference>
<evidence type="ECO:0000313" key="3">
    <source>
        <dbReference type="EMBL" id="GGC93029.1"/>
    </source>
</evidence>
<gene>
    <name evidence="3" type="primary">spoVID</name>
    <name evidence="3" type="ORF">GCM10007216_24680</name>
</gene>
<organism evidence="3 4">
    <name type="scientific">Thalassobacillus devorans</name>
    <dbReference type="NCBI Taxonomy" id="279813"/>
    <lineage>
        <taxon>Bacteria</taxon>
        <taxon>Bacillati</taxon>
        <taxon>Bacillota</taxon>
        <taxon>Bacilli</taxon>
        <taxon>Bacillales</taxon>
        <taxon>Bacillaceae</taxon>
        <taxon>Thalassobacillus</taxon>
    </lineage>
</organism>
<dbReference type="EMBL" id="BMCJ01000004">
    <property type="protein sequence ID" value="GGC93029.1"/>
    <property type="molecule type" value="Genomic_DNA"/>
</dbReference>
<dbReference type="Pfam" id="PF01476">
    <property type="entry name" value="LysM"/>
    <property type="match status" value="1"/>
</dbReference>
<evidence type="ECO:0000256" key="1">
    <source>
        <dbReference type="SAM" id="MobiDB-lite"/>
    </source>
</evidence>
<dbReference type="NCBIfam" id="TIGR02907">
    <property type="entry name" value="spore_VI_D"/>
    <property type="match status" value="1"/>
</dbReference>
<feature type="compositionally biased region" description="Acidic residues" evidence="1">
    <location>
        <begin position="254"/>
        <end position="267"/>
    </location>
</feature>
<proteinExistence type="predicted"/>
<dbReference type="InterPro" id="IPR048862">
    <property type="entry name" value="SPOCS_spoVID_N"/>
</dbReference>
<comment type="caution">
    <text evidence="3">The sequence shown here is derived from an EMBL/GenBank/DDBJ whole genome shotgun (WGS) entry which is preliminary data.</text>
</comment>
<feature type="region of interest" description="Disordered" evidence="1">
    <location>
        <begin position="143"/>
        <end position="214"/>
    </location>
</feature>
<dbReference type="CDD" id="cd00118">
    <property type="entry name" value="LysM"/>
    <property type="match status" value="1"/>
</dbReference>
<name>A0ABQ1P937_9BACI</name>
<feature type="compositionally biased region" description="Polar residues" evidence="1">
    <location>
        <begin position="181"/>
        <end position="195"/>
    </location>
</feature>
<evidence type="ECO:0000313" key="4">
    <source>
        <dbReference type="Proteomes" id="UP000619534"/>
    </source>
</evidence>
<feature type="compositionally biased region" description="Acidic residues" evidence="1">
    <location>
        <begin position="232"/>
        <end position="241"/>
    </location>
</feature>
<keyword evidence="4" id="KW-1185">Reference proteome</keyword>
<dbReference type="SUPFAM" id="SSF54106">
    <property type="entry name" value="LysM domain"/>
    <property type="match status" value="1"/>
</dbReference>
<feature type="region of interest" description="Disordered" evidence="1">
    <location>
        <begin position="227"/>
        <end position="279"/>
    </location>
</feature>
<dbReference type="PROSITE" id="PS51782">
    <property type="entry name" value="LYSM"/>
    <property type="match status" value="1"/>
</dbReference>
<evidence type="ECO:0000259" key="2">
    <source>
        <dbReference type="PROSITE" id="PS51782"/>
    </source>
</evidence>
<protein>
    <submittedName>
        <fullName evidence="3">Stage VI sporulation protein D</fullName>
    </submittedName>
</protein>
<feature type="compositionally biased region" description="Basic and acidic residues" evidence="1">
    <location>
        <begin position="143"/>
        <end position="161"/>
    </location>
</feature>
<dbReference type="Gene3D" id="3.10.350.10">
    <property type="entry name" value="LysM domain"/>
    <property type="match status" value="1"/>
</dbReference>
<dbReference type="InterPro" id="IPR014256">
    <property type="entry name" value="Spore_VI_D"/>
</dbReference>
<reference evidence="4" key="1">
    <citation type="journal article" date="2019" name="Int. J. Syst. Evol. Microbiol.">
        <title>The Global Catalogue of Microorganisms (GCM) 10K type strain sequencing project: providing services to taxonomists for standard genome sequencing and annotation.</title>
        <authorList>
            <consortium name="The Broad Institute Genomics Platform"/>
            <consortium name="The Broad Institute Genome Sequencing Center for Infectious Disease"/>
            <person name="Wu L."/>
            <person name="Ma J."/>
        </authorList>
    </citation>
    <scope>NUCLEOTIDE SEQUENCE [LARGE SCALE GENOMIC DNA]</scope>
    <source>
        <strain evidence="4">CCM 7282</strain>
    </source>
</reference>
<sequence length="345" mass="39769">MTKDNKNVFSFYLDESLWFERGQEVKELMGISLDPEIVIHPLDETVLIQGTIDLTGEYFAKSDEETEAETVAPFPSRKLMERVEHEDEGASQFYHRFPVEVSIPRERVANVDDVSVSIDVFDYELPSTNQLKLHATVAIHGIEEAERDKEEDTEAEERGENSENWDQSYQFEVDYPDNDHSSPSLTETFSSNEVASQEDEKEDLPAESSSSNRWKYKQVQTLSEFFNHGDTTEDQDEEDDPNPSPSYEASPSYVEEDQDWNEDDDTESPSPESPERNIGNQLLFSMFEDREETYTKMKMCIVQEEDTLETIADRYQISITHLTKVNNVFEDDLTPGKIIYIPSQS</sequence>
<dbReference type="RefSeq" id="WP_062447066.1">
    <property type="nucleotide sequence ID" value="NZ_BMCJ01000004.1"/>
</dbReference>
<dbReference type="Proteomes" id="UP000619534">
    <property type="component" value="Unassembled WGS sequence"/>
</dbReference>
<accession>A0ABQ1P937</accession>
<dbReference type="Pfam" id="PF20918">
    <property type="entry name" value="SPOCS_spoVID-N"/>
    <property type="match status" value="1"/>
</dbReference>